<dbReference type="InterPro" id="IPR058792">
    <property type="entry name" value="Beta-barrel_RND_2"/>
</dbReference>
<comment type="caution">
    <text evidence="5">The sequence shown here is derived from an EMBL/GenBank/DDBJ whole genome shotgun (WGS) entry which is preliminary data.</text>
</comment>
<feature type="domain" description="CusB-like beta-barrel" evidence="4">
    <location>
        <begin position="208"/>
        <end position="276"/>
    </location>
</feature>
<dbReference type="RefSeq" id="WP_394315387.1">
    <property type="nucleotide sequence ID" value="NZ_JBHGPK010000043.1"/>
</dbReference>
<feature type="chain" id="PRO_5046476885" evidence="2">
    <location>
        <begin position="25"/>
        <end position="363"/>
    </location>
</feature>
<sequence length="363" mass="38828">MRPALLFVTAAVLAGTLVGCNSNGEDTQAPTSPRPVVTILVKPLENQTIGFAGTIQPRFQTDRGFRVLGRLISRNVEVGDVVSRGQILAQIDPQLLDLAVRASEADLAKAQAALANTSAAESRINTLLAKRVANQADFDTAQQSREAAAATVKQAQASLAKAREQRSYAILTADEAGVVTSVDAQIGQTVIAGNKVMTIARTDIREAVVDVPDETARSLKQGQSFTIQLQADSSVTTSGKLREIAPQADPSTRTRRVKITLDQTVDAFRLGTTITVFSKRQTTTQQEFEIPSSAVLDRSGVTVIWLLDTQNKTVRTVPVTVTGRDKTKVQVAGQPLANARIVTAGVNSLSEGQKVEFDERISP</sequence>
<evidence type="ECO:0000256" key="1">
    <source>
        <dbReference type="ARBA" id="ARBA00009477"/>
    </source>
</evidence>
<name>A0ABV6ZRF3_9HYPH</name>
<dbReference type="EMBL" id="JBHGPK010000043">
    <property type="protein sequence ID" value="MFC2254765.1"/>
    <property type="molecule type" value="Genomic_DNA"/>
</dbReference>
<organism evidence="5 6">
    <name type="scientific">Labrys neptuniae</name>
    <dbReference type="NCBI Taxonomy" id="376174"/>
    <lineage>
        <taxon>Bacteria</taxon>
        <taxon>Pseudomonadati</taxon>
        <taxon>Pseudomonadota</taxon>
        <taxon>Alphaproteobacteria</taxon>
        <taxon>Hyphomicrobiales</taxon>
        <taxon>Xanthobacteraceae</taxon>
        <taxon>Labrys</taxon>
    </lineage>
</organism>
<evidence type="ECO:0000313" key="5">
    <source>
        <dbReference type="EMBL" id="MFC2254765.1"/>
    </source>
</evidence>
<dbReference type="SUPFAM" id="SSF111369">
    <property type="entry name" value="HlyD-like secretion proteins"/>
    <property type="match status" value="1"/>
</dbReference>
<feature type="domain" description="Multidrug resistance protein MdtA-like barrel-sandwich hybrid" evidence="3">
    <location>
        <begin position="66"/>
        <end position="198"/>
    </location>
</feature>
<dbReference type="Gene3D" id="2.40.50.100">
    <property type="match status" value="1"/>
</dbReference>
<evidence type="ECO:0000256" key="2">
    <source>
        <dbReference type="SAM" id="SignalP"/>
    </source>
</evidence>
<dbReference type="PROSITE" id="PS51257">
    <property type="entry name" value="PROKAR_LIPOPROTEIN"/>
    <property type="match status" value="1"/>
</dbReference>
<dbReference type="Gene3D" id="2.40.30.170">
    <property type="match status" value="1"/>
</dbReference>
<feature type="signal peptide" evidence="2">
    <location>
        <begin position="1"/>
        <end position="24"/>
    </location>
</feature>
<keyword evidence="2" id="KW-0732">Signal</keyword>
<protein>
    <submittedName>
        <fullName evidence="5">Efflux RND transporter periplasmic adaptor subunit</fullName>
    </submittedName>
</protein>
<evidence type="ECO:0000313" key="6">
    <source>
        <dbReference type="Proteomes" id="UP001595190"/>
    </source>
</evidence>
<dbReference type="Pfam" id="PF25954">
    <property type="entry name" value="Beta-barrel_RND_2"/>
    <property type="match status" value="1"/>
</dbReference>
<dbReference type="InterPro" id="IPR006143">
    <property type="entry name" value="RND_pump_MFP"/>
</dbReference>
<reference evidence="5 6" key="1">
    <citation type="submission" date="2024-09" db="EMBL/GenBank/DDBJ databases">
        <title>Description of Labrys sedimenti sp. nov., isolated from a diclofenac-degrading enrichment culture, and genome-based reclassification of Labrys portucalensis as a later heterotypic synonym of Labrys neptuniae.</title>
        <authorList>
            <person name="Tancsics A."/>
            <person name="Csepanyi A."/>
        </authorList>
    </citation>
    <scope>NUCLEOTIDE SEQUENCE [LARGE SCALE GENOMIC DNA]</scope>
    <source>
        <strain evidence="5 6">LMG 23412</strain>
    </source>
</reference>
<evidence type="ECO:0000259" key="4">
    <source>
        <dbReference type="Pfam" id="PF25954"/>
    </source>
</evidence>
<dbReference type="Gene3D" id="1.10.287.470">
    <property type="entry name" value="Helix hairpin bin"/>
    <property type="match status" value="1"/>
</dbReference>
<comment type="similarity">
    <text evidence="1">Belongs to the membrane fusion protein (MFP) (TC 8.A.1) family.</text>
</comment>
<accession>A0ABV6ZRF3</accession>
<dbReference type="Pfam" id="PF25917">
    <property type="entry name" value="BSH_RND"/>
    <property type="match status" value="1"/>
</dbReference>
<dbReference type="Proteomes" id="UP001595190">
    <property type="component" value="Unassembled WGS sequence"/>
</dbReference>
<proteinExistence type="inferred from homology"/>
<dbReference type="PANTHER" id="PTHR30469:SF15">
    <property type="entry name" value="HLYD FAMILY OF SECRETION PROTEINS"/>
    <property type="match status" value="1"/>
</dbReference>
<dbReference type="NCBIfam" id="TIGR01730">
    <property type="entry name" value="RND_mfp"/>
    <property type="match status" value="1"/>
</dbReference>
<gene>
    <name evidence="5" type="ORF">ACETRX_34490</name>
</gene>
<dbReference type="PANTHER" id="PTHR30469">
    <property type="entry name" value="MULTIDRUG RESISTANCE PROTEIN MDTA"/>
    <property type="match status" value="1"/>
</dbReference>
<evidence type="ECO:0000259" key="3">
    <source>
        <dbReference type="Pfam" id="PF25917"/>
    </source>
</evidence>
<dbReference type="InterPro" id="IPR058625">
    <property type="entry name" value="MdtA-like_BSH"/>
</dbReference>
<dbReference type="Gene3D" id="2.40.420.20">
    <property type="match status" value="1"/>
</dbReference>